<dbReference type="PANTHER" id="PTHR11412:SF150">
    <property type="entry name" value="ALPHA-2-MACROGLOBULIN-RELATED"/>
    <property type="match status" value="1"/>
</dbReference>
<dbReference type="STRING" id="1841481.ENSSLDP00000005270"/>
<dbReference type="InterPro" id="IPR050473">
    <property type="entry name" value="A2M/Complement_sys"/>
</dbReference>
<evidence type="ECO:0000313" key="2">
    <source>
        <dbReference type="Ensembl" id="ENSSLDP00000005270.1"/>
    </source>
</evidence>
<dbReference type="AlphaFoldDB" id="A0A3B4WMW2"/>
<sequence>MVAVPAVLEAGAETKFCASLLQPNETLVMTVTLISQETNTTLLKQTSSEEFHTCTHFKAPVVQNGEVQKFEVEVRGDTFYSKEIRKVMIRVYQPMTFVQTDKPIYLPGQTGNFEPRFSLYFTHVSSLCRKHVFLLVYFVQQDANSNRIGQWLNETSDAKILQLSYSLNSEASEGFYQVVVSFGEQKLHHSFKVEKYVPPFEQHTCVYLFSSNQVYIWTACARQC</sequence>
<reference evidence="2" key="2">
    <citation type="submission" date="2025-09" db="UniProtKB">
        <authorList>
            <consortium name="Ensembl"/>
        </authorList>
    </citation>
    <scope>IDENTIFICATION</scope>
</reference>
<keyword evidence="3" id="KW-1185">Reference proteome</keyword>
<dbReference type="GeneTree" id="ENSGT00940000162996"/>
<protein>
    <recommendedName>
        <fullName evidence="1">Macroglobulin domain-containing protein</fullName>
    </recommendedName>
</protein>
<dbReference type="Gene3D" id="2.60.40.1930">
    <property type="match status" value="1"/>
</dbReference>
<dbReference type="Ensembl" id="ENSSLDT00000005438.1">
    <property type="protein sequence ID" value="ENSSLDP00000005270.1"/>
    <property type="gene ID" value="ENSSLDG00000004186.1"/>
</dbReference>
<reference evidence="2" key="1">
    <citation type="submission" date="2025-08" db="UniProtKB">
        <authorList>
            <consortium name="Ensembl"/>
        </authorList>
    </citation>
    <scope>IDENTIFICATION</scope>
</reference>
<dbReference type="Proteomes" id="UP000261360">
    <property type="component" value="Unplaced"/>
</dbReference>
<dbReference type="InterPro" id="IPR002890">
    <property type="entry name" value="MG2"/>
</dbReference>
<dbReference type="GO" id="GO:0004866">
    <property type="term" value="F:endopeptidase inhibitor activity"/>
    <property type="evidence" value="ECO:0007669"/>
    <property type="project" value="InterPro"/>
</dbReference>
<evidence type="ECO:0000313" key="3">
    <source>
        <dbReference type="Proteomes" id="UP000261360"/>
    </source>
</evidence>
<dbReference type="Pfam" id="PF01835">
    <property type="entry name" value="MG2"/>
    <property type="match status" value="1"/>
</dbReference>
<evidence type="ECO:0000259" key="1">
    <source>
        <dbReference type="Pfam" id="PF01835"/>
    </source>
</evidence>
<organism evidence="2 3">
    <name type="scientific">Seriola lalandi dorsalis</name>
    <dbReference type="NCBI Taxonomy" id="1841481"/>
    <lineage>
        <taxon>Eukaryota</taxon>
        <taxon>Metazoa</taxon>
        <taxon>Chordata</taxon>
        <taxon>Craniata</taxon>
        <taxon>Vertebrata</taxon>
        <taxon>Euteleostomi</taxon>
        <taxon>Actinopterygii</taxon>
        <taxon>Neopterygii</taxon>
        <taxon>Teleostei</taxon>
        <taxon>Neoteleostei</taxon>
        <taxon>Acanthomorphata</taxon>
        <taxon>Carangaria</taxon>
        <taxon>Carangiformes</taxon>
        <taxon>Carangidae</taxon>
        <taxon>Seriola</taxon>
    </lineage>
</organism>
<dbReference type="PANTHER" id="PTHR11412">
    <property type="entry name" value="MACROGLOBULIN / COMPLEMENT"/>
    <property type="match status" value="1"/>
</dbReference>
<proteinExistence type="predicted"/>
<name>A0A3B4WMW2_SERLL</name>
<feature type="domain" description="Macroglobulin" evidence="1">
    <location>
        <begin position="96"/>
        <end position="193"/>
    </location>
</feature>
<accession>A0A3B4WMW2</accession>